<dbReference type="Gene3D" id="2.60.120.330">
    <property type="entry name" value="B-lactam Antibiotic, Isopenicillin N Synthase, Chain"/>
    <property type="match status" value="1"/>
</dbReference>
<name>A0A6A5BLM9_NAEFO</name>
<dbReference type="GeneID" id="68109211"/>
<dbReference type="EMBL" id="VFQX01000028">
    <property type="protein sequence ID" value="KAF0978923.1"/>
    <property type="molecule type" value="Genomic_DNA"/>
</dbReference>
<dbReference type="InterPro" id="IPR027443">
    <property type="entry name" value="IPNS-like_sf"/>
</dbReference>
<dbReference type="VEuPathDB" id="AmoebaDB:NF0008470"/>
<dbReference type="OrthoDB" id="288590at2759"/>
<dbReference type="AlphaFoldDB" id="A0A6A5BLM9"/>
<evidence type="ECO:0000313" key="2">
    <source>
        <dbReference type="Proteomes" id="UP000444721"/>
    </source>
</evidence>
<evidence type="ECO:0000313" key="1">
    <source>
        <dbReference type="EMBL" id="KAF0978923.1"/>
    </source>
</evidence>
<accession>A0A6A5BLM9</accession>
<sequence length="69" mass="7834">MSAIGESLGLGDTFFLDPNFETIVTPLEELAIHEEDKKKFPPIRYGDYILAKVFAVFPELKDNALKFNE</sequence>
<dbReference type="VEuPathDB" id="AmoebaDB:FDP41_001993"/>
<dbReference type="RefSeq" id="XP_044563636.1">
    <property type="nucleotide sequence ID" value="XM_044705138.1"/>
</dbReference>
<reference evidence="1 2" key="1">
    <citation type="journal article" date="2019" name="Sci. Rep.">
        <title>Nanopore sequencing improves the draft genome of the human pathogenic amoeba Naegleria fowleri.</title>
        <authorList>
            <person name="Liechti N."/>
            <person name="Schurch N."/>
            <person name="Bruggmann R."/>
            <person name="Wittwer M."/>
        </authorList>
    </citation>
    <scope>NUCLEOTIDE SEQUENCE [LARGE SCALE GENOMIC DNA]</scope>
    <source>
        <strain evidence="1 2">ATCC 30894</strain>
    </source>
</reference>
<comment type="caution">
    <text evidence="1">The sequence shown here is derived from an EMBL/GenBank/DDBJ whole genome shotgun (WGS) entry which is preliminary data.</text>
</comment>
<gene>
    <name evidence="1" type="ORF">FDP41_001993</name>
</gene>
<protein>
    <submittedName>
        <fullName evidence="1">Uncharacterized protein</fullName>
    </submittedName>
</protein>
<keyword evidence="2" id="KW-1185">Reference proteome</keyword>
<dbReference type="VEuPathDB" id="AmoebaDB:NfTy_033670"/>
<dbReference type="SUPFAM" id="SSF51197">
    <property type="entry name" value="Clavaminate synthase-like"/>
    <property type="match status" value="1"/>
</dbReference>
<dbReference type="Proteomes" id="UP000444721">
    <property type="component" value="Unassembled WGS sequence"/>
</dbReference>
<organism evidence="1 2">
    <name type="scientific">Naegleria fowleri</name>
    <name type="common">Brain eating amoeba</name>
    <dbReference type="NCBI Taxonomy" id="5763"/>
    <lineage>
        <taxon>Eukaryota</taxon>
        <taxon>Discoba</taxon>
        <taxon>Heterolobosea</taxon>
        <taxon>Tetramitia</taxon>
        <taxon>Eutetramitia</taxon>
        <taxon>Vahlkampfiidae</taxon>
        <taxon>Naegleria</taxon>
    </lineage>
</organism>
<proteinExistence type="predicted"/>